<feature type="binding site" evidence="6">
    <location>
        <position position="9"/>
    </location>
    <ligand>
        <name>FMN</name>
        <dbReference type="ChEBI" id="CHEBI:58210"/>
    </ligand>
</feature>
<evidence type="ECO:0000256" key="5">
    <source>
        <dbReference type="ARBA" id="ARBA00048542"/>
    </source>
</evidence>
<comment type="similarity">
    <text evidence="6">Belongs to the azoreductase type 1 family.</text>
</comment>
<dbReference type="PANTHER" id="PTHR43741">
    <property type="entry name" value="FMN-DEPENDENT NADH-AZOREDUCTASE 1"/>
    <property type="match status" value="1"/>
</dbReference>
<dbReference type="STRING" id="463025.BAU08_20415"/>
<dbReference type="GO" id="GO:0010181">
    <property type="term" value="F:FMN binding"/>
    <property type="evidence" value="ECO:0007669"/>
    <property type="project" value="UniProtKB-UniRule"/>
</dbReference>
<dbReference type="GO" id="GO:0009055">
    <property type="term" value="F:electron transfer activity"/>
    <property type="evidence" value="ECO:0007669"/>
    <property type="project" value="UniProtKB-UniRule"/>
</dbReference>
<dbReference type="EMBL" id="CP016171">
    <property type="protein sequence ID" value="ANN73394.1"/>
    <property type="molecule type" value="Genomic_DNA"/>
</dbReference>
<feature type="binding site" evidence="6">
    <location>
        <begin position="137"/>
        <end position="140"/>
    </location>
    <ligand>
        <name>FMN</name>
        <dbReference type="ChEBI" id="CHEBI:58210"/>
    </ligand>
</feature>
<evidence type="ECO:0000313" key="8">
    <source>
        <dbReference type="EMBL" id="ANN73394.1"/>
    </source>
</evidence>
<dbReference type="HAMAP" id="MF_01216">
    <property type="entry name" value="Azoreductase_type1"/>
    <property type="match status" value="1"/>
</dbReference>
<comment type="catalytic activity">
    <reaction evidence="6">
        <text>2 a quinone + NADH + H(+) = 2 a 1,4-benzosemiquinone + NAD(+)</text>
        <dbReference type="Rhea" id="RHEA:65952"/>
        <dbReference type="ChEBI" id="CHEBI:15378"/>
        <dbReference type="ChEBI" id="CHEBI:57540"/>
        <dbReference type="ChEBI" id="CHEBI:57945"/>
        <dbReference type="ChEBI" id="CHEBI:132124"/>
        <dbReference type="ChEBI" id="CHEBI:134225"/>
    </reaction>
</comment>
<accession>A0A193G2D6</accession>
<reference evidence="8 9" key="1">
    <citation type="submission" date="2016-06" db="EMBL/GenBank/DDBJ databases">
        <title>Complete genome sequences of Bordetella bronchialis and Bordetella flabilis.</title>
        <authorList>
            <person name="LiPuma J.J."/>
            <person name="Spilker T."/>
        </authorList>
    </citation>
    <scope>NUCLEOTIDE SEQUENCE [LARGE SCALE GENOMIC DNA]</scope>
    <source>
        <strain evidence="8 9">AU17976</strain>
    </source>
</reference>
<evidence type="ECO:0000259" key="7">
    <source>
        <dbReference type="Pfam" id="PF02525"/>
    </source>
</evidence>
<dbReference type="Pfam" id="PF02525">
    <property type="entry name" value="Flavodoxin_2"/>
    <property type="match status" value="1"/>
</dbReference>
<proteinExistence type="inferred from homology"/>
<keyword evidence="3 6" id="KW-0560">Oxidoreductase</keyword>
<dbReference type="PANTHER" id="PTHR43741:SF4">
    <property type="entry name" value="FMN-DEPENDENT NADH:QUINONE OXIDOREDUCTASE"/>
    <property type="match status" value="1"/>
</dbReference>
<dbReference type="SUPFAM" id="SSF52218">
    <property type="entry name" value="Flavoproteins"/>
    <property type="match status" value="1"/>
</dbReference>
<dbReference type="InterPro" id="IPR023048">
    <property type="entry name" value="NADH:quinone_OxRdtase_FMN_depd"/>
</dbReference>
<keyword evidence="2 6" id="KW-0288">FMN</keyword>
<evidence type="ECO:0000256" key="2">
    <source>
        <dbReference type="ARBA" id="ARBA00022643"/>
    </source>
</evidence>
<dbReference type="InterPro" id="IPR050104">
    <property type="entry name" value="FMN-dep_NADH:Q_OxRdtase_AzoR1"/>
</dbReference>
<keyword evidence="1 6" id="KW-0285">Flavoprotein</keyword>
<comment type="function">
    <text evidence="6">Also exhibits azoreductase activity. Catalyzes the reductive cleavage of the azo bond in aromatic azo compounds to the corresponding amines.</text>
</comment>
<sequence>MNILRIHCSPRGRESESYRLGERIVGLLRARHPDARVVDRKLAQGTIAHVDDGYADALGGHGAPRDPAGSLADSERLIQELEAADCVVIATPMHNYTVPSSLKAWLDHIVRIHRTFISTPDGKVGTLRDRPVYIAVSSGGRYSGESARQPDFLTPYLTAILNTVGLFDIQFFSVQGAALGPEALAEARRQAEQALAEAFALAAAA</sequence>
<evidence type="ECO:0000313" key="9">
    <source>
        <dbReference type="Proteomes" id="UP000092213"/>
    </source>
</evidence>
<comment type="function">
    <text evidence="6">Quinone reductase that provides resistance to thiol-specific stress caused by electrophilic quinones.</text>
</comment>
<organism evidence="8 9">
    <name type="scientific">Bordetella bronchialis</name>
    <dbReference type="NCBI Taxonomy" id="463025"/>
    <lineage>
        <taxon>Bacteria</taxon>
        <taxon>Pseudomonadati</taxon>
        <taxon>Pseudomonadota</taxon>
        <taxon>Betaproteobacteria</taxon>
        <taxon>Burkholderiales</taxon>
        <taxon>Alcaligenaceae</taxon>
        <taxon>Bordetella</taxon>
    </lineage>
</organism>
<comment type="caution">
    <text evidence="6">Lacks conserved residue(s) required for the propagation of feature annotation.</text>
</comment>
<feature type="binding site" evidence="6">
    <location>
        <begin position="15"/>
        <end position="17"/>
    </location>
    <ligand>
        <name>FMN</name>
        <dbReference type="ChEBI" id="CHEBI:58210"/>
    </ligand>
</feature>
<gene>
    <name evidence="6" type="primary">azoR</name>
    <name evidence="8" type="ORF">BAU08_20415</name>
</gene>
<dbReference type="Gene3D" id="3.40.50.360">
    <property type="match status" value="1"/>
</dbReference>
<feature type="domain" description="Flavodoxin-like fold" evidence="7">
    <location>
        <begin position="1"/>
        <end position="197"/>
    </location>
</feature>
<evidence type="ECO:0000256" key="1">
    <source>
        <dbReference type="ARBA" id="ARBA00022630"/>
    </source>
</evidence>
<dbReference type="GO" id="GO:0016652">
    <property type="term" value="F:oxidoreductase activity, acting on NAD(P)H as acceptor"/>
    <property type="evidence" value="ECO:0007669"/>
    <property type="project" value="UniProtKB-UniRule"/>
</dbReference>
<comment type="subunit">
    <text evidence="6">Homodimer.</text>
</comment>
<dbReference type="InterPro" id="IPR003680">
    <property type="entry name" value="Flavodoxin_fold"/>
</dbReference>
<dbReference type="EC" id="1.7.1.17" evidence="6"/>
<dbReference type="GO" id="GO:0016655">
    <property type="term" value="F:oxidoreductase activity, acting on NAD(P)H, quinone or similar compound as acceptor"/>
    <property type="evidence" value="ECO:0007669"/>
    <property type="project" value="InterPro"/>
</dbReference>
<dbReference type="AlphaFoldDB" id="A0A193G2D6"/>
<evidence type="ECO:0000256" key="6">
    <source>
        <dbReference type="HAMAP-Rule" id="MF_01216"/>
    </source>
</evidence>
<dbReference type="Proteomes" id="UP000092213">
    <property type="component" value="Chromosome"/>
</dbReference>
<keyword evidence="4 6" id="KW-0520">NAD</keyword>
<comment type="cofactor">
    <cofactor evidence="6">
        <name>FMN</name>
        <dbReference type="ChEBI" id="CHEBI:58210"/>
    </cofactor>
    <text evidence="6">Binds 1 FMN per subunit.</text>
</comment>
<name>A0A193G2D6_9BORD</name>
<dbReference type="InterPro" id="IPR029039">
    <property type="entry name" value="Flavoprotein-like_sf"/>
</dbReference>
<evidence type="ECO:0000256" key="3">
    <source>
        <dbReference type="ARBA" id="ARBA00023002"/>
    </source>
</evidence>
<dbReference type="RefSeq" id="WP_066671334.1">
    <property type="nucleotide sequence ID" value="NZ_CP016171.1"/>
</dbReference>
<evidence type="ECO:0000256" key="4">
    <source>
        <dbReference type="ARBA" id="ARBA00023027"/>
    </source>
</evidence>
<dbReference type="EC" id="1.6.5.-" evidence="6"/>
<comment type="catalytic activity">
    <reaction evidence="5">
        <text>N,N-dimethyl-1,4-phenylenediamine + anthranilate + 2 NAD(+) = 2-(4-dimethylaminophenyl)diazenylbenzoate + 2 NADH + 2 H(+)</text>
        <dbReference type="Rhea" id="RHEA:55872"/>
        <dbReference type="ChEBI" id="CHEBI:15378"/>
        <dbReference type="ChEBI" id="CHEBI:15783"/>
        <dbReference type="ChEBI" id="CHEBI:16567"/>
        <dbReference type="ChEBI" id="CHEBI:57540"/>
        <dbReference type="ChEBI" id="CHEBI:57945"/>
        <dbReference type="ChEBI" id="CHEBI:71579"/>
        <dbReference type="EC" id="1.7.1.17"/>
    </reaction>
    <physiologicalReaction direction="right-to-left" evidence="5">
        <dbReference type="Rhea" id="RHEA:55874"/>
    </physiologicalReaction>
</comment>
<protein>
    <recommendedName>
        <fullName evidence="6">FMN dependent NADH:quinone oxidoreductase</fullName>
        <ecNumber evidence="6">1.6.5.-</ecNumber>
    </recommendedName>
    <alternativeName>
        <fullName evidence="6">Azo-dye reductase</fullName>
    </alternativeName>
    <alternativeName>
        <fullName evidence="6">FMN-dependent NADH-azo compound oxidoreductase</fullName>
    </alternativeName>
    <alternativeName>
        <fullName evidence="6">FMN-dependent NADH-azoreductase</fullName>
        <ecNumber evidence="6">1.7.1.17</ecNumber>
    </alternativeName>
</protein>